<keyword evidence="3" id="KW-1185">Reference proteome</keyword>
<feature type="region of interest" description="Disordered" evidence="1">
    <location>
        <begin position="111"/>
        <end position="202"/>
    </location>
</feature>
<dbReference type="Proteomes" id="UP000321570">
    <property type="component" value="Unassembled WGS sequence"/>
</dbReference>
<reference evidence="2 3" key="1">
    <citation type="submission" date="2019-07" db="EMBL/GenBank/DDBJ databases">
        <authorList>
            <person name="Jastrzebski P J."/>
            <person name="Paukszto L."/>
            <person name="Jastrzebski P J."/>
        </authorList>
    </citation>
    <scope>NUCLEOTIDE SEQUENCE [LARGE SCALE GENOMIC DNA]</scope>
    <source>
        <strain evidence="2 3">WMS-il1</strain>
    </source>
</reference>
<dbReference type="AlphaFoldDB" id="A0A564YU28"/>
<evidence type="ECO:0000256" key="1">
    <source>
        <dbReference type="SAM" id="MobiDB-lite"/>
    </source>
</evidence>
<feature type="non-terminal residue" evidence="2">
    <location>
        <position position="1"/>
    </location>
</feature>
<sequence length="202" mass="22136">EGDETENRKIVKLAKYLPENTFTRIPRRLYIFKGSELAISPEMVVEYVKIHSQQNGGSSGSVSECLISECSSSESSENEEDDNDDFIACVLQRCRGDPILEAERKRCLKEEEEVEVITCDESPSENGTIGTIHSENPSNSNGPEANKMPSSESSNGGPTEAKRRKTSEDSEGEERPNNCPAKAIDITSNSVSDEKTVNGSQV</sequence>
<name>A0A564YU28_HYMDI</name>
<feature type="compositionally biased region" description="Polar residues" evidence="1">
    <location>
        <begin position="186"/>
        <end position="202"/>
    </location>
</feature>
<accession>A0A564YU28</accession>
<evidence type="ECO:0000313" key="2">
    <source>
        <dbReference type="EMBL" id="VUZ50203.1"/>
    </source>
</evidence>
<gene>
    <name evidence="2" type="ORF">WMSIL1_LOCUS9179</name>
</gene>
<organism evidence="2 3">
    <name type="scientific">Hymenolepis diminuta</name>
    <name type="common">Rat tapeworm</name>
    <dbReference type="NCBI Taxonomy" id="6216"/>
    <lineage>
        <taxon>Eukaryota</taxon>
        <taxon>Metazoa</taxon>
        <taxon>Spiralia</taxon>
        <taxon>Lophotrochozoa</taxon>
        <taxon>Platyhelminthes</taxon>
        <taxon>Cestoda</taxon>
        <taxon>Eucestoda</taxon>
        <taxon>Cyclophyllidea</taxon>
        <taxon>Hymenolepididae</taxon>
        <taxon>Hymenolepis</taxon>
    </lineage>
</organism>
<evidence type="ECO:0000313" key="3">
    <source>
        <dbReference type="Proteomes" id="UP000321570"/>
    </source>
</evidence>
<feature type="compositionally biased region" description="Polar residues" evidence="1">
    <location>
        <begin position="124"/>
        <end position="157"/>
    </location>
</feature>
<proteinExistence type="predicted"/>
<protein>
    <submittedName>
        <fullName evidence="2">Uncharacterized protein</fullName>
    </submittedName>
</protein>
<dbReference type="EMBL" id="CABIJS010000355">
    <property type="protein sequence ID" value="VUZ50203.1"/>
    <property type="molecule type" value="Genomic_DNA"/>
</dbReference>